<comment type="caution">
    <text evidence="3">The sequence shown here is derived from an EMBL/GenBank/DDBJ whole genome shotgun (WGS) entry which is preliminary data.</text>
</comment>
<evidence type="ECO:0000256" key="1">
    <source>
        <dbReference type="SAM" id="SignalP"/>
    </source>
</evidence>
<accession>A0ABV6LAZ0</accession>
<keyword evidence="1" id="KW-0732">Signal</keyword>
<proteinExistence type="predicted"/>
<protein>
    <submittedName>
        <fullName evidence="3">Thioredoxin family protein</fullName>
    </submittedName>
</protein>
<feature type="chain" id="PRO_5046476669" evidence="1">
    <location>
        <begin position="19"/>
        <end position="425"/>
    </location>
</feature>
<dbReference type="EMBL" id="JBHLTS010000064">
    <property type="protein sequence ID" value="MFC0516608.1"/>
    <property type="molecule type" value="Genomic_DNA"/>
</dbReference>
<gene>
    <name evidence="3" type="ORF">ACFFGT_20545</name>
</gene>
<dbReference type="PROSITE" id="PS51352">
    <property type="entry name" value="THIOREDOXIN_2"/>
    <property type="match status" value="1"/>
</dbReference>
<dbReference type="SUPFAM" id="SSF52833">
    <property type="entry name" value="Thioredoxin-like"/>
    <property type="match status" value="1"/>
</dbReference>
<reference evidence="3 4" key="1">
    <citation type="submission" date="2024-09" db="EMBL/GenBank/DDBJ databases">
        <authorList>
            <person name="Sun Q."/>
            <person name="Mori K."/>
        </authorList>
    </citation>
    <scope>NUCLEOTIDE SEQUENCE [LARGE SCALE GENOMIC DNA]</scope>
    <source>
        <strain evidence="3 4">NCAIM B.02415</strain>
    </source>
</reference>
<dbReference type="InterPro" id="IPR012336">
    <property type="entry name" value="Thioredoxin-like_fold"/>
</dbReference>
<evidence type="ECO:0000313" key="4">
    <source>
        <dbReference type="Proteomes" id="UP001589828"/>
    </source>
</evidence>
<dbReference type="PANTHER" id="PTHR32234">
    <property type="entry name" value="THIOL:DISULFIDE INTERCHANGE PROTEIN DSBD"/>
    <property type="match status" value="1"/>
</dbReference>
<dbReference type="PANTHER" id="PTHR32234:SF0">
    <property type="entry name" value="THIOL:DISULFIDE INTERCHANGE PROTEIN DSBD"/>
    <property type="match status" value="1"/>
</dbReference>
<keyword evidence="4" id="KW-1185">Reference proteome</keyword>
<name>A0ABV6LAZ0_9SPHI</name>
<dbReference type="Pfam" id="PF13098">
    <property type="entry name" value="Thioredoxin_2"/>
    <property type="match status" value="1"/>
</dbReference>
<dbReference type="InterPro" id="IPR036249">
    <property type="entry name" value="Thioredoxin-like_sf"/>
</dbReference>
<dbReference type="InterPro" id="IPR013766">
    <property type="entry name" value="Thioredoxin_domain"/>
</dbReference>
<evidence type="ECO:0000313" key="3">
    <source>
        <dbReference type="EMBL" id="MFC0516608.1"/>
    </source>
</evidence>
<evidence type="ECO:0000259" key="2">
    <source>
        <dbReference type="PROSITE" id="PS51352"/>
    </source>
</evidence>
<dbReference type="Proteomes" id="UP001589828">
    <property type="component" value="Unassembled WGS sequence"/>
</dbReference>
<dbReference type="Gene3D" id="3.40.30.10">
    <property type="entry name" value="Glutaredoxin"/>
    <property type="match status" value="1"/>
</dbReference>
<feature type="signal peptide" evidence="1">
    <location>
        <begin position="1"/>
        <end position="18"/>
    </location>
</feature>
<organism evidence="3 4">
    <name type="scientific">Mucilaginibacter angelicae</name>
    <dbReference type="NCBI Taxonomy" id="869718"/>
    <lineage>
        <taxon>Bacteria</taxon>
        <taxon>Pseudomonadati</taxon>
        <taxon>Bacteroidota</taxon>
        <taxon>Sphingobacteriia</taxon>
        <taxon>Sphingobacteriales</taxon>
        <taxon>Sphingobacteriaceae</taxon>
        <taxon>Mucilaginibacter</taxon>
    </lineage>
</organism>
<sequence length="425" mass="47845">MNKVLIIALLLLSTTLQAAEKGIKFEHGLTWAQIKAKAKKENKYVFVDGFTSWCVPCKMMTQEIFPQQKVGDFFNKNFINVSVQFDVTKNDNADVKLFYKDAKYLASTYKITAYPTFLFFNPDGELVHTIVGGTTKADEFIAKAKPALDPATQYTHLKNQFKQGKRDPAFLLKLVNAAQQTGDFEFIPIAANAYLATQKDLLAEENIKLVAIATKKSTDPGFAVLLHDGDKVDAVAGKGQSAIIINNIAFDELILPQLRKDGKRVDNGFMFYYTGDVIKDVNWDNVKSKIEAKYPNQAADMIICAKPAYYQWCKDKPQFIAAVNAYTAKPKGFDTNMLNSYAWDIYLENDEKEYLKTAADWSKSTLTGSNEENLNYLNTYACLLYKAGEKDAGIAAFEKLIKINGKENEELSKQLDKMKKGEKIW</sequence>
<feature type="domain" description="Thioredoxin" evidence="2">
    <location>
        <begin position="5"/>
        <end position="149"/>
    </location>
</feature>
<dbReference type="RefSeq" id="WP_377024383.1">
    <property type="nucleotide sequence ID" value="NZ_JBHLTS010000064.1"/>
</dbReference>